<feature type="domain" description="Kinesin motor" evidence="13">
    <location>
        <begin position="6"/>
        <end position="337"/>
    </location>
</feature>
<evidence type="ECO:0000256" key="3">
    <source>
        <dbReference type="ARBA" id="ARBA00022701"/>
    </source>
</evidence>
<dbReference type="GO" id="GO:0003777">
    <property type="term" value="F:microtubule motor activity"/>
    <property type="evidence" value="ECO:0007669"/>
    <property type="project" value="InterPro"/>
</dbReference>
<accession>A0A4E0RKY2</accession>
<dbReference type="PROSITE" id="PS50067">
    <property type="entry name" value="KINESIN_MOTOR_2"/>
    <property type="match status" value="1"/>
</dbReference>
<dbReference type="PROSITE" id="PS00411">
    <property type="entry name" value="KINESIN_MOTOR_1"/>
    <property type="match status" value="1"/>
</dbReference>
<feature type="coiled-coil region" evidence="11">
    <location>
        <begin position="348"/>
        <end position="418"/>
    </location>
</feature>
<evidence type="ECO:0000256" key="1">
    <source>
        <dbReference type="ARBA" id="ARBA00004245"/>
    </source>
</evidence>
<proteinExistence type="inferred from homology"/>
<feature type="coiled-coil region" evidence="11">
    <location>
        <begin position="591"/>
        <end position="652"/>
    </location>
</feature>
<feature type="compositionally biased region" description="Polar residues" evidence="12">
    <location>
        <begin position="858"/>
        <end position="879"/>
    </location>
</feature>
<evidence type="ECO:0000313" key="14">
    <source>
        <dbReference type="EMBL" id="THD28505.1"/>
    </source>
</evidence>
<keyword evidence="5 9" id="KW-0067">ATP-binding</keyword>
<evidence type="ECO:0000256" key="6">
    <source>
        <dbReference type="ARBA" id="ARBA00023054"/>
    </source>
</evidence>
<keyword evidence="4 9" id="KW-0547">Nucleotide-binding</keyword>
<evidence type="ECO:0000256" key="7">
    <source>
        <dbReference type="ARBA" id="ARBA00023175"/>
    </source>
</evidence>
<feature type="region of interest" description="Disordered" evidence="12">
    <location>
        <begin position="855"/>
        <end position="879"/>
    </location>
</feature>
<dbReference type="InterPro" id="IPR001752">
    <property type="entry name" value="Kinesin_motor_dom"/>
</dbReference>
<comment type="similarity">
    <text evidence="9 10">Belongs to the TRAFAC class myosin-kinesin ATPase superfamily. Kinesin family.</text>
</comment>
<keyword evidence="3 10" id="KW-0493">Microtubule</keyword>
<dbReference type="PANTHER" id="PTHR47969:SF21">
    <property type="entry name" value="KINESIN-LIKE PROTEIN"/>
    <property type="match status" value="1"/>
</dbReference>
<dbReference type="SMART" id="SM00129">
    <property type="entry name" value="KISc"/>
    <property type="match status" value="1"/>
</dbReference>
<gene>
    <name evidence="14" type="ORF">D915_000657</name>
</gene>
<organism evidence="14 15">
    <name type="scientific">Fasciola hepatica</name>
    <name type="common">Liver fluke</name>
    <dbReference type="NCBI Taxonomy" id="6192"/>
    <lineage>
        <taxon>Eukaryota</taxon>
        <taxon>Metazoa</taxon>
        <taxon>Spiralia</taxon>
        <taxon>Lophotrochozoa</taxon>
        <taxon>Platyhelminthes</taxon>
        <taxon>Trematoda</taxon>
        <taxon>Digenea</taxon>
        <taxon>Plagiorchiida</taxon>
        <taxon>Echinostomata</taxon>
        <taxon>Echinostomatoidea</taxon>
        <taxon>Fasciolidae</taxon>
        <taxon>Fasciola</taxon>
    </lineage>
</organism>
<keyword evidence="15" id="KW-1185">Reference proteome</keyword>
<feature type="region of interest" description="Disordered" evidence="12">
    <location>
        <begin position="445"/>
        <end position="466"/>
    </location>
</feature>
<dbReference type="Proteomes" id="UP000230066">
    <property type="component" value="Unassembled WGS sequence"/>
</dbReference>
<protein>
    <recommendedName>
        <fullName evidence="10">Kinesin-like protein</fullName>
    </recommendedName>
</protein>
<evidence type="ECO:0000256" key="2">
    <source>
        <dbReference type="ARBA" id="ARBA00022490"/>
    </source>
</evidence>
<evidence type="ECO:0000256" key="8">
    <source>
        <dbReference type="ARBA" id="ARBA00023212"/>
    </source>
</evidence>
<dbReference type="SUPFAM" id="SSF52540">
    <property type="entry name" value="P-loop containing nucleoside triphosphate hydrolases"/>
    <property type="match status" value="1"/>
</dbReference>
<dbReference type="InterPro" id="IPR027417">
    <property type="entry name" value="P-loop_NTPase"/>
</dbReference>
<reference evidence="14" key="1">
    <citation type="submission" date="2019-03" db="EMBL/GenBank/DDBJ databases">
        <title>Improved annotation for the trematode Fasciola hepatica.</title>
        <authorList>
            <person name="Choi Y.-J."/>
            <person name="Martin J."/>
            <person name="Mitreva M."/>
        </authorList>
    </citation>
    <scope>NUCLEOTIDE SEQUENCE [LARGE SCALE GENOMIC DNA]</scope>
</reference>
<keyword evidence="7 9" id="KW-0505">Motor protein</keyword>
<dbReference type="GO" id="GO:0008017">
    <property type="term" value="F:microtubule binding"/>
    <property type="evidence" value="ECO:0007669"/>
    <property type="project" value="InterPro"/>
</dbReference>
<evidence type="ECO:0000256" key="12">
    <source>
        <dbReference type="SAM" id="MobiDB-lite"/>
    </source>
</evidence>
<keyword evidence="2" id="KW-0963">Cytoplasm</keyword>
<name>A0A4E0RKY2_FASHE</name>
<dbReference type="InterPro" id="IPR027640">
    <property type="entry name" value="Kinesin-like_fam"/>
</dbReference>
<dbReference type="GO" id="GO:0005524">
    <property type="term" value="F:ATP binding"/>
    <property type="evidence" value="ECO:0007669"/>
    <property type="project" value="UniProtKB-UniRule"/>
</dbReference>
<dbReference type="GO" id="GO:0005874">
    <property type="term" value="C:microtubule"/>
    <property type="evidence" value="ECO:0007669"/>
    <property type="project" value="UniProtKB-KW"/>
</dbReference>
<dbReference type="InterPro" id="IPR036961">
    <property type="entry name" value="Kinesin_motor_dom_sf"/>
</dbReference>
<evidence type="ECO:0000256" key="4">
    <source>
        <dbReference type="ARBA" id="ARBA00022741"/>
    </source>
</evidence>
<keyword evidence="8" id="KW-0206">Cytoskeleton</keyword>
<evidence type="ECO:0000259" key="13">
    <source>
        <dbReference type="PROSITE" id="PS50067"/>
    </source>
</evidence>
<evidence type="ECO:0000313" key="15">
    <source>
        <dbReference type="Proteomes" id="UP000230066"/>
    </source>
</evidence>
<sequence>MMASEAVKVIVRCRPLNEREINLDCKNVIEIISDTGQCSITHPNGKKNPPKNFFFDGAYDLDSSTEQIYNDIAYPLVEGVTEGYNGTIFAYGQTGCGKSFTMQGLADVESQRGIIPRAFDHIFETISVSQNTRFLVHASYLEIYNEEIRDLLAREAKTKLELKEHPERGVYVSGLSMHKVTRVEECNVIMGIGWKNRSTGATLMNADSSRSHSIFTIYLEMVDRDPQLEGEKIKAGKLNLVDLAGSERQAKTGASGDRFKEATKINLSLSALGNVISALVDSRSKHIPYRDSKLTRLLQDSLGGNTKTLMIACLSPADNNYDETLSTLRYANRAKNIQNKPKINEDPKDALLRQYQDEIDRLRQLLEQSQGVSRTMSTNLNSDQKDWQIIEREKEALKQEYESKLRAKEAQYNAEAADKVKLMNEIQALRSFYETRMQKLNDYTQKEPAKSDAHTSIEPEQFPHNDDLSVVHEPHTVYQPKPSKTPSVKESVLSSSVMIVDAEGNVLNSEGQNKIPAVQSEGTRVGAIKQNARGLESKQSASGSEILNGGSILEALSREELLKRLKSLESGIVGGELAWNAEARARRSRKQRYAEERKRRLEQANAALEDEGIMVGIYENIQDELHMKNKLLQREKQKNLAMKSELSDIQSEFEQDRSDYLDTIRRQQRQVDLLQAIIDRIQPCIRRDSNYHNVDKIKKLAKYDEERGEWVLPQMTVERTQLPAAPLDPAHGAHRIAQGLGDQSDSFGSPGSSNTRLSAATLLNRDVERESEEEARFYAKLASRTQSQPNYFANRRASQLLIDAAALGAGSHRSSLNSNMSNLHGSLHGDSTGALPGALDEMMSHVGRRACKLDTRLRNNTSPSGNHGPNNSPSYRRPK</sequence>
<dbReference type="GO" id="GO:0007018">
    <property type="term" value="P:microtubule-based movement"/>
    <property type="evidence" value="ECO:0007669"/>
    <property type="project" value="InterPro"/>
</dbReference>
<dbReference type="Gene3D" id="3.40.850.10">
    <property type="entry name" value="Kinesin motor domain"/>
    <property type="match status" value="1"/>
</dbReference>
<dbReference type="Pfam" id="PF00225">
    <property type="entry name" value="Kinesin"/>
    <property type="match status" value="1"/>
</dbReference>
<dbReference type="InterPro" id="IPR019821">
    <property type="entry name" value="Kinesin_motor_CS"/>
</dbReference>
<comment type="subcellular location">
    <subcellularLocation>
        <location evidence="1">Cytoplasm</location>
        <location evidence="1">Cytoskeleton</location>
    </subcellularLocation>
</comment>
<dbReference type="PRINTS" id="PR00380">
    <property type="entry name" value="KINESINHEAVY"/>
</dbReference>
<dbReference type="FunFam" id="3.40.850.10:FF:000029">
    <property type="entry name" value="Kinesin-like protein KIF17"/>
    <property type="match status" value="1"/>
</dbReference>
<dbReference type="AlphaFoldDB" id="A0A4E0RKY2"/>
<evidence type="ECO:0000256" key="11">
    <source>
        <dbReference type="SAM" id="Coils"/>
    </source>
</evidence>
<dbReference type="EMBL" id="JXXN02000133">
    <property type="protein sequence ID" value="THD28505.1"/>
    <property type="molecule type" value="Genomic_DNA"/>
</dbReference>
<evidence type="ECO:0000256" key="10">
    <source>
        <dbReference type="RuleBase" id="RU000394"/>
    </source>
</evidence>
<evidence type="ECO:0000256" key="5">
    <source>
        <dbReference type="ARBA" id="ARBA00022840"/>
    </source>
</evidence>
<comment type="caution">
    <text evidence="14">The sequence shown here is derived from an EMBL/GenBank/DDBJ whole genome shotgun (WGS) entry which is preliminary data.</text>
</comment>
<keyword evidence="6 11" id="KW-0175">Coiled coil</keyword>
<feature type="binding site" evidence="9">
    <location>
        <begin position="92"/>
        <end position="99"/>
    </location>
    <ligand>
        <name>ATP</name>
        <dbReference type="ChEBI" id="CHEBI:30616"/>
    </ligand>
</feature>
<dbReference type="PANTHER" id="PTHR47969">
    <property type="entry name" value="CHROMOSOME-ASSOCIATED KINESIN KIF4A-RELATED"/>
    <property type="match status" value="1"/>
</dbReference>
<evidence type="ECO:0000256" key="9">
    <source>
        <dbReference type="PROSITE-ProRule" id="PRU00283"/>
    </source>
</evidence>